<dbReference type="SMART" id="SM00849">
    <property type="entry name" value="Lactamase_B"/>
    <property type="match status" value="1"/>
</dbReference>
<dbReference type="SUPFAM" id="SSF56281">
    <property type="entry name" value="Metallo-hydrolase/oxidoreductase"/>
    <property type="match status" value="1"/>
</dbReference>
<dbReference type="PANTHER" id="PTHR30619">
    <property type="entry name" value="DNA INTERNALIZATION/COMPETENCE PROTEIN COMEC/REC2"/>
    <property type="match status" value="1"/>
</dbReference>
<organism evidence="2 3">
    <name type="scientific">candidate division Kazan bacterium RIFCSPLOWO2_01_FULL_48_13</name>
    <dbReference type="NCBI Taxonomy" id="1798539"/>
    <lineage>
        <taxon>Bacteria</taxon>
        <taxon>Bacteria division Kazan-3B-28</taxon>
    </lineage>
</organism>
<dbReference type="AlphaFoldDB" id="A0A1F4PN66"/>
<dbReference type="STRING" id="1798539.A2994_00500"/>
<dbReference type="InterPro" id="IPR035681">
    <property type="entry name" value="ComA-like_MBL"/>
</dbReference>
<dbReference type="InterPro" id="IPR036866">
    <property type="entry name" value="RibonucZ/Hydroxyglut_hydro"/>
</dbReference>
<dbReference type="PANTHER" id="PTHR30619:SF1">
    <property type="entry name" value="RECOMBINATION PROTEIN 2"/>
    <property type="match status" value="1"/>
</dbReference>
<name>A0A1F4PN66_UNCK3</name>
<dbReference type="Proteomes" id="UP000179010">
    <property type="component" value="Unassembled WGS sequence"/>
</dbReference>
<dbReference type="EMBL" id="METE01000011">
    <property type="protein sequence ID" value="OGB85075.1"/>
    <property type="molecule type" value="Genomic_DNA"/>
</dbReference>
<proteinExistence type="predicted"/>
<accession>A0A1F4PN66</accession>
<dbReference type="Gene3D" id="3.60.15.10">
    <property type="entry name" value="Ribonuclease Z/Hydroxyacylglutathione hydrolase-like"/>
    <property type="match status" value="1"/>
</dbReference>
<dbReference type="InterPro" id="IPR001279">
    <property type="entry name" value="Metallo-B-lactamas"/>
</dbReference>
<evidence type="ECO:0000259" key="1">
    <source>
        <dbReference type="SMART" id="SM00849"/>
    </source>
</evidence>
<comment type="caution">
    <text evidence="2">The sequence shown here is derived from an EMBL/GenBank/DDBJ whole genome shotgun (WGS) entry which is preliminary data.</text>
</comment>
<protein>
    <recommendedName>
        <fullName evidence="1">Metallo-beta-lactamase domain-containing protein</fullName>
    </recommendedName>
</protein>
<sequence length="259" mass="28187">MLLLANFYTWRGVAARAAGQPTIHFLNVGQGDAILITSGDRQVLVDGGPDNSALSEIGRIMPTGDRTIDLVILTHPHADHVTGLFSVLERYRVNEILATFVEYDSSLNREWLKAVSQSGARLNYVDPADDYRFNNLYIDTLLPLTSSAQSADINDDSIILRVGGDRSSVLLMGDAGFAVEDSLLNIYPGISADILKVGHHGSRYGSSLNFLQRLNLASAVISVGPNSYGHPAPDTIDRLNQVGAKLYRTDQSNTVQFNL</sequence>
<dbReference type="Pfam" id="PF00753">
    <property type="entry name" value="Lactamase_B"/>
    <property type="match status" value="1"/>
</dbReference>
<dbReference type="InterPro" id="IPR052159">
    <property type="entry name" value="Competence_DNA_uptake"/>
</dbReference>
<evidence type="ECO:0000313" key="2">
    <source>
        <dbReference type="EMBL" id="OGB85075.1"/>
    </source>
</evidence>
<gene>
    <name evidence="2" type="ORF">A2994_00500</name>
</gene>
<dbReference type="CDD" id="cd07731">
    <property type="entry name" value="ComA-like_MBL-fold"/>
    <property type="match status" value="1"/>
</dbReference>
<reference evidence="2 3" key="1">
    <citation type="journal article" date="2016" name="Nat. Commun.">
        <title>Thousands of microbial genomes shed light on interconnected biogeochemical processes in an aquifer system.</title>
        <authorList>
            <person name="Anantharaman K."/>
            <person name="Brown C.T."/>
            <person name="Hug L.A."/>
            <person name="Sharon I."/>
            <person name="Castelle C.J."/>
            <person name="Probst A.J."/>
            <person name="Thomas B.C."/>
            <person name="Singh A."/>
            <person name="Wilkins M.J."/>
            <person name="Karaoz U."/>
            <person name="Brodie E.L."/>
            <person name="Williams K.H."/>
            <person name="Hubbard S.S."/>
            <person name="Banfield J.F."/>
        </authorList>
    </citation>
    <scope>NUCLEOTIDE SEQUENCE [LARGE SCALE GENOMIC DNA]</scope>
</reference>
<feature type="domain" description="Metallo-beta-lactamase" evidence="1">
    <location>
        <begin position="30"/>
        <end position="227"/>
    </location>
</feature>
<evidence type="ECO:0000313" key="3">
    <source>
        <dbReference type="Proteomes" id="UP000179010"/>
    </source>
</evidence>